<keyword evidence="2" id="KW-1185">Reference proteome</keyword>
<organism evidence="1 2">
    <name type="scientific">Niabella ginsengisoli</name>
    <dbReference type="NCBI Taxonomy" id="522298"/>
    <lineage>
        <taxon>Bacteria</taxon>
        <taxon>Pseudomonadati</taxon>
        <taxon>Bacteroidota</taxon>
        <taxon>Chitinophagia</taxon>
        <taxon>Chitinophagales</taxon>
        <taxon>Chitinophagaceae</taxon>
        <taxon>Niabella</taxon>
    </lineage>
</organism>
<reference evidence="1 2" key="1">
    <citation type="submission" date="2022-02" db="EMBL/GenBank/DDBJ databases">
        <authorList>
            <person name="Min J."/>
        </authorList>
    </citation>
    <scope>NUCLEOTIDE SEQUENCE [LARGE SCALE GENOMIC DNA]</scope>
    <source>
        <strain evidence="1 2">GR10-1</strain>
    </source>
</reference>
<dbReference type="PANTHER" id="PTHR38045:SF1">
    <property type="entry name" value="HEPARINASE II_III-LIKE PROTEIN"/>
    <property type="match status" value="1"/>
</dbReference>
<evidence type="ECO:0000313" key="2">
    <source>
        <dbReference type="Proteomes" id="UP001202248"/>
    </source>
</evidence>
<name>A0ABS9SHF7_9BACT</name>
<dbReference type="Gene3D" id="2.70.98.70">
    <property type="match status" value="1"/>
</dbReference>
<dbReference type="PANTHER" id="PTHR38045">
    <property type="entry name" value="CHROMOSOME 1, WHOLE GENOME SHOTGUN SEQUENCE"/>
    <property type="match status" value="1"/>
</dbReference>
<dbReference type="RefSeq" id="WP_240827132.1">
    <property type="nucleotide sequence ID" value="NZ_JAKWBL010000001.1"/>
</dbReference>
<dbReference type="Proteomes" id="UP001202248">
    <property type="component" value="Unassembled WGS sequence"/>
</dbReference>
<proteinExistence type="predicted"/>
<protein>
    <submittedName>
        <fullName evidence="1">Uncharacterized protein</fullName>
    </submittedName>
</protein>
<evidence type="ECO:0000313" key="1">
    <source>
        <dbReference type="EMBL" id="MCH5597770.1"/>
    </source>
</evidence>
<gene>
    <name evidence="1" type="ORF">MKP09_07545</name>
</gene>
<sequence>MNAVTDLTDVYKDQLKSAKRGVAIIKGKYAIVRDEVKAKDKSFLLRWTMMTTAAVKIDDQNTVTLTKGGKKLIMKIRHSRPISIKQWPTTPENDYDAANPGTTLIGFEAEVPPNEQASFDVFLCPAKNKNSLDYKVDPLTEWPKD</sequence>
<accession>A0ABS9SHF7</accession>
<comment type="caution">
    <text evidence="1">The sequence shown here is derived from an EMBL/GenBank/DDBJ whole genome shotgun (WGS) entry which is preliminary data.</text>
</comment>
<dbReference type="EMBL" id="JAKWBL010000001">
    <property type="protein sequence ID" value="MCH5597770.1"/>
    <property type="molecule type" value="Genomic_DNA"/>
</dbReference>